<organism evidence="1 2">
    <name type="scientific">Aureliella helgolandensis</name>
    <dbReference type="NCBI Taxonomy" id="2527968"/>
    <lineage>
        <taxon>Bacteria</taxon>
        <taxon>Pseudomonadati</taxon>
        <taxon>Planctomycetota</taxon>
        <taxon>Planctomycetia</taxon>
        <taxon>Pirellulales</taxon>
        <taxon>Pirellulaceae</taxon>
        <taxon>Aureliella</taxon>
    </lineage>
</organism>
<dbReference type="Proteomes" id="UP000318017">
    <property type="component" value="Chromosome"/>
</dbReference>
<dbReference type="KEGG" id="ahel:Q31a_47600"/>
<accession>A0A518GCR1</accession>
<dbReference type="EMBL" id="CP036298">
    <property type="protein sequence ID" value="QDV26386.1"/>
    <property type="molecule type" value="Genomic_DNA"/>
</dbReference>
<evidence type="ECO:0000313" key="2">
    <source>
        <dbReference type="Proteomes" id="UP000318017"/>
    </source>
</evidence>
<sequence length="82" mass="9280">MGGVPPPAEMQCPHRFLERTGTLHLDGWSAAPRRNAVSPPFFEMQCPHLFFEVGDGTLEEDIEARWLTRNSQTLSRHCCQLA</sequence>
<protein>
    <submittedName>
        <fullName evidence="1">Uncharacterized protein</fullName>
    </submittedName>
</protein>
<evidence type="ECO:0000313" key="1">
    <source>
        <dbReference type="EMBL" id="QDV26386.1"/>
    </source>
</evidence>
<gene>
    <name evidence="1" type="ORF">Q31a_47600</name>
</gene>
<dbReference type="AlphaFoldDB" id="A0A518GCR1"/>
<keyword evidence="2" id="KW-1185">Reference proteome</keyword>
<proteinExistence type="predicted"/>
<reference evidence="1 2" key="1">
    <citation type="submission" date="2019-02" db="EMBL/GenBank/DDBJ databases">
        <title>Deep-cultivation of Planctomycetes and their phenomic and genomic characterization uncovers novel biology.</title>
        <authorList>
            <person name="Wiegand S."/>
            <person name="Jogler M."/>
            <person name="Boedeker C."/>
            <person name="Pinto D."/>
            <person name="Vollmers J."/>
            <person name="Rivas-Marin E."/>
            <person name="Kohn T."/>
            <person name="Peeters S.H."/>
            <person name="Heuer A."/>
            <person name="Rast P."/>
            <person name="Oberbeckmann S."/>
            <person name="Bunk B."/>
            <person name="Jeske O."/>
            <person name="Meyerdierks A."/>
            <person name="Storesund J.E."/>
            <person name="Kallscheuer N."/>
            <person name="Luecker S."/>
            <person name="Lage O.M."/>
            <person name="Pohl T."/>
            <person name="Merkel B.J."/>
            <person name="Hornburger P."/>
            <person name="Mueller R.-W."/>
            <person name="Bruemmer F."/>
            <person name="Labrenz M."/>
            <person name="Spormann A.M."/>
            <person name="Op den Camp H."/>
            <person name="Overmann J."/>
            <person name="Amann R."/>
            <person name="Jetten M.S.M."/>
            <person name="Mascher T."/>
            <person name="Medema M.H."/>
            <person name="Devos D.P."/>
            <person name="Kaster A.-K."/>
            <person name="Ovreas L."/>
            <person name="Rohde M."/>
            <person name="Galperin M.Y."/>
            <person name="Jogler C."/>
        </authorList>
    </citation>
    <scope>NUCLEOTIDE SEQUENCE [LARGE SCALE GENOMIC DNA]</scope>
    <source>
        <strain evidence="1 2">Q31a</strain>
    </source>
</reference>
<name>A0A518GCR1_9BACT</name>